<accession>A0A0B7AGT5</accession>
<evidence type="ECO:0000313" key="1">
    <source>
        <dbReference type="EMBL" id="CEK79988.1"/>
    </source>
</evidence>
<gene>
    <name evidence="1" type="primary">ORF118511</name>
</gene>
<dbReference type="EMBL" id="HACG01033123">
    <property type="protein sequence ID" value="CEK79988.1"/>
    <property type="molecule type" value="Transcribed_RNA"/>
</dbReference>
<sequence>ITAACSNEDVQIFVSLQVMSKFLLTPCKAWTLAVNMAAHIALWTTSQTWQILVNSTLIISIQLLDLMQMTIQTFGMTLMCKHEAQNQDKLQTALSSHKLANVPR</sequence>
<feature type="non-terminal residue" evidence="1">
    <location>
        <position position="1"/>
    </location>
</feature>
<reference evidence="1" key="1">
    <citation type="submission" date="2014-12" db="EMBL/GenBank/DDBJ databases">
        <title>Insight into the proteome of Arion vulgaris.</title>
        <authorList>
            <person name="Aradska J."/>
            <person name="Bulat T."/>
            <person name="Smidak R."/>
            <person name="Sarate P."/>
            <person name="Gangsoo J."/>
            <person name="Sialana F."/>
            <person name="Bilban M."/>
            <person name="Lubec G."/>
        </authorList>
    </citation>
    <scope>NUCLEOTIDE SEQUENCE</scope>
    <source>
        <tissue evidence="1">Skin</tissue>
    </source>
</reference>
<name>A0A0B7AGT5_9EUPU</name>
<proteinExistence type="predicted"/>
<dbReference type="AlphaFoldDB" id="A0A0B7AGT5"/>
<protein>
    <submittedName>
        <fullName evidence="1">Uncharacterized protein</fullName>
    </submittedName>
</protein>
<organism evidence="1">
    <name type="scientific">Arion vulgaris</name>
    <dbReference type="NCBI Taxonomy" id="1028688"/>
    <lineage>
        <taxon>Eukaryota</taxon>
        <taxon>Metazoa</taxon>
        <taxon>Spiralia</taxon>
        <taxon>Lophotrochozoa</taxon>
        <taxon>Mollusca</taxon>
        <taxon>Gastropoda</taxon>
        <taxon>Heterobranchia</taxon>
        <taxon>Euthyneura</taxon>
        <taxon>Panpulmonata</taxon>
        <taxon>Eupulmonata</taxon>
        <taxon>Stylommatophora</taxon>
        <taxon>Helicina</taxon>
        <taxon>Arionoidea</taxon>
        <taxon>Arionidae</taxon>
        <taxon>Arion</taxon>
    </lineage>
</organism>